<gene>
    <name evidence="1" type="ORF">Ana3638_11750</name>
</gene>
<evidence type="ECO:0000313" key="2">
    <source>
        <dbReference type="Proteomes" id="UP000464314"/>
    </source>
</evidence>
<keyword evidence="2" id="KW-1185">Reference proteome</keyword>
<protein>
    <submittedName>
        <fullName evidence="1">Uncharacterized protein</fullName>
    </submittedName>
</protein>
<evidence type="ECO:0000313" key="1">
    <source>
        <dbReference type="EMBL" id="QHQ61363.1"/>
    </source>
</evidence>
<proteinExistence type="predicted"/>
<organism evidence="1 2">
    <name type="scientific">Anaerocolumna sedimenticola</name>
    <dbReference type="NCBI Taxonomy" id="2696063"/>
    <lineage>
        <taxon>Bacteria</taxon>
        <taxon>Bacillati</taxon>
        <taxon>Bacillota</taxon>
        <taxon>Clostridia</taxon>
        <taxon>Lachnospirales</taxon>
        <taxon>Lachnospiraceae</taxon>
        <taxon>Anaerocolumna</taxon>
    </lineage>
</organism>
<dbReference type="AlphaFoldDB" id="A0A6P1TLR5"/>
<dbReference type="Proteomes" id="UP000464314">
    <property type="component" value="Chromosome"/>
</dbReference>
<dbReference type="KEGG" id="anr:Ana3638_11750"/>
<sequence>MDANLHMTPTNTISFAKEITLKAIEFELIPKYCDPKDGAKAVTDFYKTTLKTINND</sequence>
<dbReference type="EMBL" id="CP048000">
    <property type="protein sequence ID" value="QHQ61363.1"/>
    <property type="molecule type" value="Genomic_DNA"/>
</dbReference>
<dbReference type="RefSeq" id="WP_161838188.1">
    <property type="nucleotide sequence ID" value="NZ_CP048000.1"/>
</dbReference>
<accession>A0A6P1TLR5</accession>
<reference evidence="1 2" key="1">
    <citation type="submission" date="2020-01" db="EMBL/GenBank/DDBJ databases">
        <title>Genome analysis of Anaerocolumna sp. CBA3638.</title>
        <authorList>
            <person name="Kim J."/>
            <person name="Roh S.W."/>
        </authorList>
    </citation>
    <scope>NUCLEOTIDE SEQUENCE [LARGE SCALE GENOMIC DNA]</scope>
    <source>
        <strain evidence="1 2">CBA3638</strain>
    </source>
</reference>
<name>A0A6P1TLR5_9FIRM</name>